<proteinExistence type="predicted"/>
<dbReference type="EMBL" id="HACA01019275">
    <property type="protein sequence ID" value="CDW36636.1"/>
    <property type="molecule type" value="Transcribed_RNA"/>
</dbReference>
<sequence length="17" mass="1662">MAYGSCAAAVSLSQATM</sequence>
<organism evidence="1">
    <name type="scientific">Lepeophtheirus salmonis</name>
    <name type="common">Salmon louse</name>
    <name type="synonym">Caligus salmonis</name>
    <dbReference type="NCBI Taxonomy" id="72036"/>
    <lineage>
        <taxon>Eukaryota</taxon>
        <taxon>Metazoa</taxon>
        <taxon>Ecdysozoa</taxon>
        <taxon>Arthropoda</taxon>
        <taxon>Crustacea</taxon>
        <taxon>Multicrustacea</taxon>
        <taxon>Hexanauplia</taxon>
        <taxon>Copepoda</taxon>
        <taxon>Siphonostomatoida</taxon>
        <taxon>Caligidae</taxon>
        <taxon>Lepeophtheirus</taxon>
    </lineage>
</organism>
<dbReference type="AlphaFoldDB" id="A0A0K2UFZ3"/>
<accession>A0A0K2UFZ3</accession>
<evidence type="ECO:0000313" key="1">
    <source>
        <dbReference type="EMBL" id="CDW36636.1"/>
    </source>
</evidence>
<protein>
    <submittedName>
        <fullName evidence="1">Uncharacterized protein</fullName>
    </submittedName>
</protein>
<reference evidence="1" key="1">
    <citation type="submission" date="2014-05" db="EMBL/GenBank/DDBJ databases">
        <authorList>
            <person name="Chronopoulou M."/>
        </authorList>
    </citation>
    <scope>NUCLEOTIDE SEQUENCE</scope>
    <source>
        <tissue evidence="1">Whole organism</tissue>
    </source>
</reference>
<name>A0A0K2UFZ3_LEPSM</name>